<feature type="compositionally biased region" description="Low complexity" evidence="1">
    <location>
        <begin position="46"/>
        <end position="65"/>
    </location>
</feature>
<accession>A0A194PX33</accession>
<protein>
    <submittedName>
        <fullName evidence="3">Uncharacterized protein</fullName>
    </submittedName>
</protein>
<reference evidence="3 4" key="1">
    <citation type="journal article" date="2015" name="Nat. Commun.">
        <title>Outbred genome sequencing and CRISPR/Cas9 gene editing in butterflies.</title>
        <authorList>
            <person name="Li X."/>
            <person name="Fan D."/>
            <person name="Zhang W."/>
            <person name="Liu G."/>
            <person name="Zhang L."/>
            <person name="Zhao L."/>
            <person name="Fang X."/>
            <person name="Chen L."/>
            <person name="Dong Y."/>
            <person name="Chen Y."/>
            <person name="Ding Y."/>
            <person name="Zhao R."/>
            <person name="Feng M."/>
            <person name="Zhu Y."/>
            <person name="Feng Y."/>
            <person name="Jiang X."/>
            <person name="Zhu D."/>
            <person name="Xiang H."/>
            <person name="Feng X."/>
            <person name="Li S."/>
            <person name="Wang J."/>
            <person name="Zhang G."/>
            <person name="Kronforst M.R."/>
            <person name="Wang W."/>
        </authorList>
    </citation>
    <scope>NUCLEOTIDE SEQUENCE [LARGE SCALE GENOMIC DNA]</scope>
    <source>
        <strain evidence="3">Ya'a_city_454_Px</strain>
        <tissue evidence="3">Whole body</tissue>
    </source>
</reference>
<evidence type="ECO:0000313" key="4">
    <source>
        <dbReference type="Proteomes" id="UP000053268"/>
    </source>
</evidence>
<keyword evidence="2" id="KW-0472">Membrane</keyword>
<dbReference type="AlphaFoldDB" id="A0A194PX33"/>
<dbReference type="EMBL" id="KQ459586">
    <property type="protein sequence ID" value="KPI97882.1"/>
    <property type="molecule type" value="Genomic_DNA"/>
</dbReference>
<keyword evidence="2" id="KW-1133">Transmembrane helix</keyword>
<feature type="transmembrane region" description="Helical" evidence="2">
    <location>
        <begin position="171"/>
        <end position="193"/>
    </location>
</feature>
<organism evidence="3 4">
    <name type="scientific">Papilio xuthus</name>
    <name type="common">Asian swallowtail butterfly</name>
    <dbReference type="NCBI Taxonomy" id="66420"/>
    <lineage>
        <taxon>Eukaryota</taxon>
        <taxon>Metazoa</taxon>
        <taxon>Ecdysozoa</taxon>
        <taxon>Arthropoda</taxon>
        <taxon>Hexapoda</taxon>
        <taxon>Insecta</taxon>
        <taxon>Pterygota</taxon>
        <taxon>Neoptera</taxon>
        <taxon>Endopterygota</taxon>
        <taxon>Lepidoptera</taxon>
        <taxon>Glossata</taxon>
        <taxon>Ditrysia</taxon>
        <taxon>Papilionoidea</taxon>
        <taxon>Papilionidae</taxon>
        <taxon>Papilioninae</taxon>
        <taxon>Papilio</taxon>
    </lineage>
</organism>
<name>A0A194PX33_PAPXU</name>
<feature type="region of interest" description="Disordered" evidence="1">
    <location>
        <begin position="30"/>
        <end position="65"/>
    </location>
</feature>
<evidence type="ECO:0000256" key="1">
    <source>
        <dbReference type="SAM" id="MobiDB-lite"/>
    </source>
</evidence>
<evidence type="ECO:0000313" key="3">
    <source>
        <dbReference type="EMBL" id="KPI97882.1"/>
    </source>
</evidence>
<gene>
    <name evidence="3" type="ORF">RR46_11003</name>
</gene>
<keyword evidence="4" id="KW-1185">Reference proteome</keyword>
<keyword evidence="2" id="KW-0812">Transmembrane</keyword>
<sequence length="207" mass="22503">MNKTCKVTSSTCLKLYLKFQIPGQEWHIPRPSLSTCSTGSVDARSRGGSASSQGSSSNHSTHSASSGSLLLSAANLARMNNKGTVETEYTAYPKPIGYGRKPTMTSTVMSIPEESREVADKFWSDVKRGSVSSHDATSVASSTHFTVVNGFTKQRTEKEPKTCCCNHSHQITVLVISMTILLSACILAAICFVEMRMRKETGVYKYS</sequence>
<evidence type="ECO:0000256" key="2">
    <source>
        <dbReference type="SAM" id="Phobius"/>
    </source>
</evidence>
<proteinExistence type="predicted"/>
<dbReference type="Proteomes" id="UP000053268">
    <property type="component" value="Unassembled WGS sequence"/>
</dbReference>